<evidence type="ECO:0000313" key="2">
    <source>
        <dbReference type="EMBL" id="KAK7049481.1"/>
    </source>
</evidence>
<evidence type="ECO:0000313" key="3">
    <source>
        <dbReference type="Proteomes" id="UP001383192"/>
    </source>
</evidence>
<sequence>MDNQDPSNVESANSSALPEGPSLVEDVLGEILAIELCERMEDRDGVCELLTLDNTCKRLLYPLVYSRIRLVGAQQVYLLARTLSSNDRLAQYVRYLSISWTCAPFSRDESYGPSPFPGGVPAVIRAVAPYVQLLIMNTSVHQDIVYAMRTRVFPNLHTMEAPYYLVMDRDWTAQFYDRLGEMARACGFLRPSNSYAAPRLDPLYIPDCWPALQRLCVQCKWGAPDVGHRPFRLHHLSTVVELAVVLYTRPWDTNLNHFLLDMTLPDSVEVVALIPSRYHRKVHELYVALSFHPKAVIPIYGEPEINVYDGNPELEYLCCLTRIVSARPGDEEFWVKLKEFVASRTMHRLVFHEGAALHIFAESADICTGTSGEAMECSALRGTVGQIKARYEEKLEAKNDIIRSLTRLIGEVNTASPRRSEMYGSE</sequence>
<organism evidence="2 3">
    <name type="scientific">Paramarasmius palmivorus</name>
    <dbReference type="NCBI Taxonomy" id="297713"/>
    <lineage>
        <taxon>Eukaryota</taxon>
        <taxon>Fungi</taxon>
        <taxon>Dikarya</taxon>
        <taxon>Basidiomycota</taxon>
        <taxon>Agaricomycotina</taxon>
        <taxon>Agaricomycetes</taxon>
        <taxon>Agaricomycetidae</taxon>
        <taxon>Agaricales</taxon>
        <taxon>Marasmiineae</taxon>
        <taxon>Marasmiaceae</taxon>
        <taxon>Paramarasmius</taxon>
    </lineage>
</organism>
<feature type="region of interest" description="Disordered" evidence="1">
    <location>
        <begin position="1"/>
        <end position="21"/>
    </location>
</feature>
<reference evidence="2 3" key="1">
    <citation type="submission" date="2024-01" db="EMBL/GenBank/DDBJ databases">
        <title>A draft genome for a cacao thread blight-causing isolate of Paramarasmius palmivorus.</title>
        <authorList>
            <person name="Baruah I.K."/>
            <person name="Bukari Y."/>
            <person name="Amoako-Attah I."/>
            <person name="Meinhardt L.W."/>
            <person name="Bailey B.A."/>
            <person name="Cohen S.P."/>
        </authorList>
    </citation>
    <scope>NUCLEOTIDE SEQUENCE [LARGE SCALE GENOMIC DNA]</scope>
    <source>
        <strain evidence="2 3">GH-12</strain>
    </source>
</reference>
<comment type="caution">
    <text evidence="2">The sequence shown here is derived from an EMBL/GenBank/DDBJ whole genome shotgun (WGS) entry which is preliminary data.</text>
</comment>
<evidence type="ECO:0000256" key="1">
    <source>
        <dbReference type="SAM" id="MobiDB-lite"/>
    </source>
</evidence>
<name>A0AAW0DAW5_9AGAR</name>
<dbReference type="AlphaFoldDB" id="A0AAW0DAW5"/>
<keyword evidence="3" id="KW-1185">Reference proteome</keyword>
<gene>
    <name evidence="2" type="ORF">VNI00_005512</name>
</gene>
<accession>A0AAW0DAW5</accession>
<protein>
    <submittedName>
        <fullName evidence="2">Uncharacterized protein</fullName>
    </submittedName>
</protein>
<dbReference type="Proteomes" id="UP001383192">
    <property type="component" value="Unassembled WGS sequence"/>
</dbReference>
<feature type="compositionally biased region" description="Polar residues" evidence="1">
    <location>
        <begin position="1"/>
        <end position="16"/>
    </location>
</feature>
<proteinExistence type="predicted"/>
<dbReference type="EMBL" id="JAYKXP010000016">
    <property type="protein sequence ID" value="KAK7049481.1"/>
    <property type="molecule type" value="Genomic_DNA"/>
</dbReference>